<keyword evidence="2" id="KW-1185">Reference proteome</keyword>
<reference evidence="1 2" key="1">
    <citation type="submission" date="2015-07" db="EMBL/GenBank/DDBJ databases">
        <title>The genome of Eufriesea mexicana.</title>
        <authorList>
            <person name="Pan H."/>
            <person name="Kapheim K."/>
        </authorList>
    </citation>
    <scope>NUCLEOTIDE SEQUENCE [LARGE SCALE GENOMIC DNA]</scope>
    <source>
        <strain evidence="1">0111107269</strain>
        <tissue evidence="1">Whole body</tissue>
    </source>
</reference>
<gene>
    <name evidence="1" type="ORF">WN48_00602</name>
</gene>
<name>A0A310SGF3_9HYME</name>
<proteinExistence type="predicted"/>
<dbReference type="AlphaFoldDB" id="A0A310SGF3"/>
<dbReference type="EMBL" id="KQ770462">
    <property type="protein sequence ID" value="OAD52640.1"/>
    <property type="molecule type" value="Genomic_DNA"/>
</dbReference>
<sequence length="56" mass="6403">MVHNDTACPRFLGHLTHYKLMYVRNIVVTKLPPLEITVAPGEKITGHFTHLNISYN</sequence>
<accession>A0A310SGF3</accession>
<protein>
    <submittedName>
        <fullName evidence="1">Uncharacterized protein</fullName>
    </submittedName>
</protein>
<evidence type="ECO:0000313" key="2">
    <source>
        <dbReference type="Proteomes" id="UP000250275"/>
    </source>
</evidence>
<evidence type="ECO:0000313" key="1">
    <source>
        <dbReference type="EMBL" id="OAD52640.1"/>
    </source>
</evidence>
<dbReference type="Proteomes" id="UP000250275">
    <property type="component" value="Unassembled WGS sequence"/>
</dbReference>
<organism evidence="1 2">
    <name type="scientific">Eufriesea mexicana</name>
    <dbReference type="NCBI Taxonomy" id="516756"/>
    <lineage>
        <taxon>Eukaryota</taxon>
        <taxon>Metazoa</taxon>
        <taxon>Ecdysozoa</taxon>
        <taxon>Arthropoda</taxon>
        <taxon>Hexapoda</taxon>
        <taxon>Insecta</taxon>
        <taxon>Pterygota</taxon>
        <taxon>Neoptera</taxon>
        <taxon>Endopterygota</taxon>
        <taxon>Hymenoptera</taxon>
        <taxon>Apocrita</taxon>
        <taxon>Aculeata</taxon>
        <taxon>Apoidea</taxon>
        <taxon>Anthophila</taxon>
        <taxon>Apidae</taxon>
        <taxon>Eufriesea</taxon>
    </lineage>
</organism>